<dbReference type="OrthoDB" id="8523827at2"/>
<dbReference type="STRING" id="1796606.A2G96_26140"/>
<dbReference type="GO" id="GO:0003700">
    <property type="term" value="F:DNA-binding transcription factor activity"/>
    <property type="evidence" value="ECO:0007669"/>
    <property type="project" value="InterPro"/>
</dbReference>
<dbReference type="PRINTS" id="PR00039">
    <property type="entry name" value="HTHLYSR"/>
</dbReference>
<dbReference type="InterPro" id="IPR036390">
    <property type="entry name" value="WH_DNA-bd_sf"/>
</dbReference>
<dbReference type="Gene3D" id="1.10.10.10">
    <property type="entry name" value="Winged helix-like DNA-binding domain superfamily/Winged helix DNA-binding domain"/>
    <property type="match status" value="1"/>
</dbReference>
<keyword evidence="3" id="KW-0238">DNA-binding</keyword>
<evidence type="ECO:0000256" key="3">
    <source>
        <dbReference type="ARBA" id="ARBA00023125"/>
    </source>
</evidence>
<dbReference type="InterPro" id="IPR005119">
    <property type="entry name" value="LysR_subst-bd"/>
</dbReference>
<dbReference type="InterPro" id="IPR000847">
    <property type="entry name" value="LysR_HTH_N"/>
</dbReference>
<protein>
    <recommendedName>
        <fullName evidence="5">HTH lysR-type domain-containing protein</fullName>
    </recommendedName>
</protein>
<dbReference type="InterPro" id="IPR036388">
    <property type="entry name" value="WH-like_DNA-bd_sf"/>
</dbReference>
<dbReference type="Pfam" id="PF00126">
    <property type="entry name" value="HTH_1"/>
    <property type="match status" value="1"/>
</dbReference>
<keyword evidence="4" id="KW-0804">Transcription</keyword>
<dbReference type="RefSeq" id="WP_062803098.1">
    <property type="nucleotide sequence ID" value="NZ_CP014845.1"/>
</dbReference>
<dbReference type="PROSITE" id="PS50931">
    <property type="entry name" value="HTH_LYSR"/>
    <property type="match status" value="1"/>
</dbReference>
<dbReference type="PANTHER" id="PTHR30537:SF1">
    <property type="entry name" value="HTH-TYPE TRANSCRIPTIONAL REGULATOR PGRR"/>
    <property type="match status" value="1"/>
</dbReference>
<reference evidence="6 7" key="1">
    <citation type="submission" date="2016-03" db="EMBL/GenBank/DDBJ databases">
        <title>Complete genome sequence of a novel chlorpyrifos degrading bacterium, Cupriavidus nantongensis sp. X1.</title>
        <authorList>
            <person name="Fang L."/>
        </authorList>
    </citation>
    <scope>NUCLEOTIDE SEQUENCE [LARGE SCALE GENOMIC DNA]</scope>
    <source>
        <strain evidence="6 7">X1</strain>
    </source>
</reference>
<evidence type="ECO:0000256" key="2">
    <source>
        <dbReference type="ARBA" id="ARBA00023015"/>
    </source>
</evidence>
<dbReference type="PANTHER" id="PTHR30537">
    <property type="entry name" value="HTH-TYPE TRANSCRIPTIONAL REGULATOR"/>
    <property type="match status" value="1"/>
</dbReference>
<evidence type="ECO:0000259" key="5">
    <source>
        <dbReference type="PROSITE" id="PS50931"/>
    </source>
</evidence>
<dbReference type="SUPFAM" id="SSF53850">
    <property type="entry name" value="Periplasmic binding protein-like II"/>
    <property type="match status" value="1"/>
</dbReference>
<dbReference type="GO" id="GO:0043565">
    <property type="term" value="F:sequence-specific DNA binding"/>
    <property type="evidence" value="ECO:0007669"/>
    <property type="project" value="TreeGrafter"/>
</dbReference>
<dbReference type="AlphaFoldDB" id="A0A142JT74"/>
<dbReference type="SUPFAM" id="SSF46785">
    <property type="entry name" value="Winged helix' DNA-binding domain"/>
    <property type="match status" value="1"/>
</dbReference>
<sequence length="313" mass="34571">MNNLSAIVAFVKVATVLNFATAARELGLSRAAVSKSIQRLETSLDVRLFHRDTRSVSLTDEGRVYLDKIRPLMEGINAAADELDKYRTGPYGTVKVSATVGFGRHVILPVISDFLHAYPDIKIDLILEDRHADLVSEQIDIAIRNGALGDQDIISRKLANMQILVCGSPAYFARRGVPTSPDDLAGHDCIGFRSTTTGRLFAWEFEKAGEMLIRPIESRVTVNDVASAVELAIAGQGLVQVGAYQLKEHIRAGRLRPVLADYLASHRGHHACYASRRQLPVRVRTLLDFLRAKVSDADTCMDREELAHFRALP</sequence>
<keyword evidence="2" id="KW-0805">Transcription regulation</keyword>
<organism evidence="6 7">
    <name type="scientific">Cupriavidus nantongensis</name>
    <dbReference type="NCBI Taxonomy" id="1796606"/>
    <lineage>
        <taxon>Bacteria</taxon>
        <taxon>Pseudomonadati</taxon>
        <taxon>Pseudomonadota</taxon>
        <taxon>Betaproteobacteria</taxon>
        <taxon>Burkholderiales</taxon>
        <taxon>Burkholderiaceae</taxon>
        <taxon>Cupriavidus</taxon>
    </lineage>
</organism>
<evidence type="ECO:0000313" key="7">
    <source>
        <dbReference type="Proteomes" id="UP000075238"/>
    </source>
</evidence>
<evidence type="ECO:0000256" key="4">
    <source>
        <dbReference type="ARBA" id="ARBA00023163"/>
    </source>
</evidence>
<dbReference type="KEGG" id="cnan:A2G96_26140"/>
<evidence type="ECO:0000256" key="1">
    <source>
        <dbReference type="ARBA" id="ARBA00009437"/>
    </source>
</evidence>
<feature type="domain" description="HTH lysR-type" evidence="5">
    <location>
        <begin position="1"/>
        <end position="59"/>
    </location>
</feature>
<dbReference type="EMBL" id="CP014845">
    <property type="protein sequence ID" value="AMR81286.1"/>
    <property type="molecule type" value="Genomic_DNA"/>
</dbReference>
<evidence type="ECO:0000313" key="6">
    <source>
        <dbReference type="EMBL" id="AMR81286.1"/>
    </source>
</evidence>
<dbReference type="GO" id="GO:0006351">
    <property type="term" value="P:DNA-templated transcription"/>
    <property type="evidence" value="ECO:0007669"/>
    <property type="project" value="TreeGrafter"/>
</dbReference>
<proteinExistence type="inferred from homology"/>
<comment type="similarity">
    <text evidence="1">Belongs to the LysR transcriptional regulatory family.</text>
</comment>
<keyword evidence="7" id="KW-1185">Reference proteome</keyword>
<dbReference type="InterPro" id="IPR058163">
    <property type="entry name" value="LysR-type_TF_proteobact-type"/>
</dbReference>
<accession>A0A142JT74</accession>
<dbReference type="CDD" id="cd08422">
    <property type="entry name" value="PBP2_CrgA_like"/>
    <property type="match status" value="1"/>
</dbReference>
<gene>
    <name evidence="6" type="ORF">A2G96_26140</name>
</gene>
<dbReference type="Gene3D" id="3.40.190.290">
    <property type="match status" value="1"/>
</dbReference>
<dbReference type="Proteomes" id="UP000075238">
    <property type="component" value="Chromosome 2"/>
</dbReference>
<dbReference type="Pfam" id="PF03466">
    <property type="entry name" value="LysR_substrate"/>
    <property type="match status" value="1"/>
</dbReference>
<dbReference type="FunFam" id="1.10.10.10:FF:000001">
    <property type="entry name" value="LysR family transcriptional regulator"/>
    <property type="match status" value="1"/>
</dbReference>
<name>A0A142JT74_9BURK</name>